<evidence type="ECO:0000256" key="6">
    <source>
        <dbReference type="PROSITE-ProRule" id="PRU00284"/>
    </source>
</evidence>
<proteinExistence type="predicted"/>
<feature type="domain" description="Methyl-accepting transducer" evidence="8">
    <location>
        <begin position="250"/>
        <end position="434"/>
    </location>
</feature>
<reference evidence="11" key="1">
    <citation type="journal article" date="2020" name="Int. J. Syst. Evol. Microbiol.">
        <title>Alteromonas alba sp. nov., a marine bacterium isolated from the seawater of the West Pacific Ocean.</title>
        <authorList>
            <person name="Sun C."/>
            <person name="Wu Y.-H."/>
            <person name="Xamxidin M."/>
            <person name="Cheng H."/>
            <person name="Xu X.-W."/>
        </authorList>
    </citation>
    <scope>NUCLEOTIDE SEQUENCE [LARGE SCALE GENOMIC DNA]</scope>
    <source>
        <strain evidence="11">190</strain>
    </source>
</reference>
<dbReference type="PROSITE" id="PS50113">
    <property type="entry name" value="PAC"/>
    <property type="match status" value="1"/>
</dbReference>
<dbReference type="OrthoDB" id="9765776at2"/>
<dbReference type="EMBL" id="PVNP01000191">
    <property type="protein sequence ID" value="PRO72216.1"/>
    <property type="molecule type" value="Genomic_DNA"/>
</dbReference>
<dbReference type="CDD" id="cd00130">
    <property type="entry name" value="PAS"/>
    <property type="match status" value="1"/>
</dbReference>
<comment type="caution">
    <text evidence="10">The sequence shown here is derived from an EMBL/GenBank/DDBJ whole genome shotgun (WGS) entry which is preliminary data.</text>
</comment>
<dbReference type="PANTHER" id="PTHR32089:SF119">
    <property type="entry name" value="METHYL-ACCEPTING CHEMOTAXIS PROTEIN CTPL"/>
    <property type="match status" value="1"/>
</dbReference>
<evidence type="ECO:0000313" key="10">
    <source>
        <dbReference type="EMBL" id="PRO72216.1"/>
    </source>
</evidence>
<feature type="domain" description="PAC" evidence="9">
    <location>
        <begin position="211"/>
        <end position="265"/>
    </location>
</feature>
<dbReference type="Gene3D" id="3.30.450.20">
    <property type="entry name" value="PAS domain"/>
    <property type="match status" value="1"/>
</dbReference>
<dbReference type="Pfam" id="PF00015">
    <property type="entry name" value="MCPsignal"/>
    <property type="match status" value="1"/>
</dbReference>
<evidence type="ECO:0000256" key="4">
    <source>
        <dbReference type="ARBA" id="ARBA00023136"/>
    </source>
</evidence>
<comment type="subcellular location">
    <subcellularLocation>
        <location evidence="1">Membrane</location>
        <topology evidence="1">Multi-pass membrane protein</topology>
    </subcellularLocation>
</comment>
<keyword evidence="7" id="KW-0175">Coiled coil</keyword>
<evidence type="ECO:0000256" key="3">
    <source>
        <dbReference type="ARBA" id="ARBA00022989"/>
    </source>
</evidence>
<dbReference type="Pfam" id="PF08447">
    <property type="entry name" value="PAS_3"/>
    <property type="match status" value="1"/>
</dbReference>
<feature type="coiled-coil region" evidence="7">
    <location>
        <begin position="295"/>
        <end position="322"/>
    </location>
</feature>
<dbReference type="InterPro" id="IPR013655">
    <property type="entry name" value="PAS_fold_3"/>
</dbReference>
<keyword evidence="3" id="KW-1133">Transmembrane helix</keyword>
<dbReference type="SUPFAM" id="SSF58104">
    <property type="entry name" value="Methyl-accepting chemotaxis protein (MCP) signaling domain"/>
    <property type="match status" value="1"/>
</dbReference>
<dbReference type="Gene3D" id="1.10.287.950">
    <property type="entry name" value="Methyl-accepting chemotaxis protein"/>
    <property type="match status" value="1"/>
</dbReference>
<dbReference type="PANTHER" id="PTHR32089">
    <property type="entry name" value="METHYL-ACCEPTING CHEMOTAXIS PROTEIN MCPB"/>
    <property type="match status" value="1"/>
</dbReference>
<organism evidence="10 11">
    <name type="scientific">Alteromonas alba</name>
    <dbReference type="NCBI Taxonomy" id="2079529"/>
    <lineage>
        <taxon>Bacteria</taxon>
        <taxon>Pseudomonadati</taxon>
        <taxon>Pseudomonadota</taxon>
        <taxon>Gammaproteobacteria</taxon>
        <taxon>Alteromonadales</taxon>
        <taxon>Alteromonadaceae</taxon>
        <taxon>Alteromonas/Salinimonas group</taxon>
        <taxon>Alteromonas</taxon>
    </lineage>
</organism>
<keyword evidence="2" id="KW-0812">Transmembrane</keyword>
<dbReference type="InterPro" id="IPR035965">
    <property type="entry name" value="PAS-like_dom_sf"/>
</dbReference>
<gene>
    <name evidence="10" type="ORF">C6Y40_17810</name>
</gene>
<dbReference type="InterPro" id="IPR004089">
    <property type="entry name" value="MCPsignal_dom"/>
</dbReference>
<sequence length="434" mass="47506">MFNQKLKAEIASLRAELAQYKRASDNLKQDLLHWQLTSDSVIQVCGSKNESVLGSRAVRAVGVPFISLVADHEHKSKALRDLSDAINNHRHWSGSINLKAEDSHASVQLIVQPHYSAQGGGDHIDVFGSRLEVDTQSSMSNEDILEALDRSMAIIEFEPTGVIIKANSLFLQTTGYSLNEIRGKHHRMFCPKVVTDDPDYQQTWDALARGKFISGRFQRVDKHGNPVWLEASYNPVINDDGKVYKVIKFASNVTQQVDNECRVKEAAELASSMSAETGAQADNGQQLMTETVASLASLTEQMTKASSEISELEQQSTELNKMVSAISAIADQTNLLALNAAIEAARAGEQGRGFAVVADEVRELASRTTESTKEIMAVFSRNDQSTKHAVSTIRQGLDTLNEVAQSVEETKASMSEIASGSKQIISAVDKLSRQ</sequence>
<keyword evidence="5 6" id="KW-0807">Transducer</keyword>
<evidence type="ECO:0000256" key="1">
    <source>
        <dbReference type="ARBA" id="ARBA00004141"/>
    </source>
</evidence>
<protein>
    <submittedName>
        <fullName evidence="10">Chemotaxis protein</fullName>
    </submittedName>
</protein>
<feature type="coiled-coil region" evidence="7">
    <location>
        <begin position="3"/>
        <end position="30"/>
    </location>
</feature>
<dbReference type="GO" id="GO:0006935">
    <property type="term" value="P:chemotaxis"/>
    <property type="evidence" value="ECO:0007669"/>
    <property type="project" value="UniProtKB-ARBA"/>
</dbReference>
<evidence type="ECO:0000313" key="11">
    <source>
        <dbReference type="Proteomes" id="UP000238949"/>
    </source>
</evidence>
<accession>A0A2S9V6X9</accession>
<dbReference type="SUPFAM" id="SSF55785">
    <property type="entry name" value="PYP-like sensor domain (PAS domain)"/>
    <property type="match status" value="1"/>
</dbReference>
<evidence type="ECO:0000256" key="5">
    <source>
        <dbReference type="ARBA" id="ARBA00023224"/>
    </source>
</evidence>
<dbReference type="GO" id="GO:0016020">
    <property type="term" value="C:membrane"/>
    <property type="evidence" value="ECO:0007669"/>
    <property type="project" value="UniProtKB-SubCell"/>
</dbReference>
<dbReference type="SMART" id="SM00283">
    <property type="entry name" value="MA"/>
    <property type="match status" value="1"/>
</dbReference>
<dbReference type="NCBIfam" id="TIGR00229">
    <property type="entry name" value="sensory_box"/>
    <property type="match status" value="1"/>
</dbReference>
<dbReference type="SMART" id="SM00086">
    <property type="entry name" value="PAC"/>
    <property type="match status" value="1"/>
</dbReference>
<dbReference type="AlphaFoldDB" id="A0A2S9V6X9"/>
<dbReference type="Proteomes" id="UP000238949">
    <property type="component" value="Unassembled WGS sequence"/>
</dbReference>
<keyword evidence="4" id="KW-0472">Membrane</keyword>
<keyword evidence="11" id="KW-1185">Reference proteome</keyword>
<evidence type="ECO:0000256" key="2">
    <source>
        <dbReference type="ARBA" id="ARBA00022692"/>
    </source>
</evidence>
<dbReference type="InterPro" id="IPR000014">
    <property type="entry name" value="PAS"/>
</dbReference>
<evidence type="ECO:0000259" key="8">
    <source>
        <dbReference type="PROSITE" id="PS50111"/>
    </source>
</evidence>
<dbReference type="GO" id="GO:0007165">
    <property type="term" value="P:signal transduction"/>
    <property type="evidence" value="ECO:0007669"/>
    <property type="project" value="UniProtKB-KW"/>
</dbReference>
<dbReference type="RefSeq" id="WP_105935756.1">
    <property type="nucleotide sequence ID" value="NZ_PVNP01000191.1"/>
</dbReference>
<dbReference type="PROSITE" id="PS50111">
    <property type="entry name" value="CHEMOTAXIS_TRANSDUC_2"/>
    <property type="match status" value="1"/>
</dbReference>
<name>A0A2S9V6X9_9ALTE</name>
<dbReference type="InterPro" id="IPR001610">
    <property type="entry name" value="PAC"/>
</dbReference>
<evidence type="ECO:0000256" key="7">
    <source>
        <dbReference type="SAM" id="Coils"/>
    </source>
</evidence>
<dbReference type="InterPro" id="IPR000700">
    <property type="entry name" value="PAS-assoc_C"/>
</dbReference>
<evidence type="ECO:0000259" key="9">
    <source>
        <dbReference type="PROSITE" id="PS50113"/>
    </source>
</evidence>